<accession>A0AAV2BHY4</accession>
<dbReference type="EMBL" id="CAXIEN010000381">
    <property type="protein sequence ID" value="CAL1295837.1"/>
    <property type="molecule type" value="Genomic_DNA"/>
</dbReference>
<evidence type="ECO:0000313" key="1">
    <source>
        <dbReference type="EMBL" id="CAL1295837.1"/>
    </source>
</evidence>
<sequence>DNLEDLRKSPIYEKKITKIIVSFQACHLYGISVGRKRLKNAILAVAALKFKKSKG</sequence>
<feature type="non-terminal residue" evidence="1">
    <location>
        <position position="1"/>
    </location>
</feature>
<organism evidence="1 2">
    <name type="scientific">Larinioides sclopetarius</name>
    <dbReference type="NCBI Taxonomy" id="280406"/>
    <lineage>
        <taxon>Eukaryota</taxon>
        <taxon>Metazoa</taxon>
        <taxon>Ecdysozoa</taxon>
        <taxon>Arthropoda</taxon>
        <taxon>Chelicerata</taxon>
        <taxon>Arachnida</taxon>
        <taxon>Araneae</taxon>
        <taxon>Araneomorphae</taxon>
        <taxon>Entelegynae</taxon>
        <taxon>Araneoidea</taxon>
        <taxon>Araneidae</taxon>
        <taxon>Larinioides</taxon>
    </lineage>
</organism>
<name>A0AAV2BHY4_9ARAC</name>
<gene>
    <name evidence="1" type="ORF">LARSCL_LOCUS19502</name>
</gene>
<evidence type="ECO:0000313" key="2">
    <source>
        <dbReference type="Proteomes" id="UP001497382"/>
    </source>
</evidence>
<reference evidence="1 2" key="1">
    <citation type="submission" date="2024-04" db="EMBL/GenBank/DDBJ databases">
        <authorList>
            <person name="Rising A."/>
            <person name="Reimegard J."/>
            <person name="Sonavane S."/>
            <person name="Akerstrom W."/>
            <person name="Nylinder S."/>
            <person name="Hedman E."/>
            <person name="Kallberg Y."/>
        </authorList>
    </citation>
    <scope>NUCLEOTIDE SEQUENCE [LARGE SCALE GENOMIC DNA]</scope>
</reference>
<proteinExistence type="predicted"/>
<dbReference type="AlphaFoldDB" id="A0AAV2BHY4"/>
<comment type="caution">
    <text evidence="1">The sequence shown here is derived from an EMBL/GenBank/DDBJ whole genome shotgun (WGS) entry which is preliminary data.</text>
</comment>
<protein>
    <submittedName>
        <fullName evidence="1">Uncharacterized protein</fullName>
    </submittedName>
</protein>
<keyword evidence="2" id="KW-1185">Reference proteome</keyword>
<dbReference type="Proteomes" id="UP001497382">
    <property type="component" value="Unassembled WGS sequence"/>
</dbReference>